<evidence type="ECO:0000313" key="25">
    <source>
        <dbReference type="Proteomes" id="UP000287033"/>
    </source>
</evidence>
<comment type="catalytic activity">
    <reaction evidence="22">
        <text>resolvin E1 + NAD(+) = 18-oxo-resolvin E1 + NADH + H(+)</text>
        <dbReference type="Rhea" id="RHEA:49244"/>
        <dbReference type="ChEBI" id="CHEBI:15378"/>
        <dbReference type="ChEBI" id="CHEBI:57540"/>
        <dbReference type="ChEBI" id="CHEBI:57945"/>
        <dbReference type="ChEBI" id="CHEBI:91000"/>
        <dbReference type="ChEBI" id="CHEBI:91001"/>
    </reaction>
    <physiologicalReaction direction="left-to-right" evidence="22">
        <dbReference type="Rhea" id="RHEA:49245"/>
    </physiologicalReaction>
</comment>
<dbReference type="PROSITE" id="PS00061">
    <property type="entry name" value="ADH_SHORT"/>
    <property type="match status" value="1"/>
</dbReference>
<keyword evidence="3" id="KW-0560">Oxidoreductase</keyword>
<comment type="catalytic activity">
    <reaction evidence="17">
        <text>lipoxin A4 + NAD(+) = 15-oxo-(5S,6R)-dihydroxy-(7E,9E,11Z,13E)-eicosatetraenoate + NADH + H(+)</text>
        <dbReference type="Rhea" id="RHEA:41572"/>
        <dbReference type="ChEBI" id="CHEBI:15378"/>
        <dbReference type="ChEBI" id="CHEBI:57540"/>
        <dbReference type="ChEBI" id="CHEBI:57945"/>
        <dbReference type="ChEBI" id="CHEBI:67026"/>
        <dbReference type="ChEBI" id="CHEBI:78311"/>
    </reaction>
    <physiologicalReaction direction="left-to-right" evidence="17">
        <dbReference type="Rhea" id="RHEA:41573"/>
    </physiologicalReaction>
</comment>
<dbReference type="InterPro" id="IPR020904">
    <property type="entry name" value="Sc_DH/Rdtase_CS"/>
</dbReference>
<gene>
    <name evidence="24" type="ORF">chiPu_0014189</name>
</gene>
<keyword evidence="25" id="KW-1185">Reference proteome</keyword>
<evidence type="ECO:0000256" key="22">
    <source>
        <dbReference type="ARBA" id="ARBA00049188"/>
    </source>
</evidence>
<evidence type="ECO:0000256" key="20">
    <source>
        <dbReference type="ARBA" id="ARBA00048921"/>
    </source>
</evidence>
<comment type="catalytic activity">
    <reaction evidence="16">
        <text>resolvin D2 + NAD(+) = 7-oxoresolvin D2 + NADH + H(+)</text>
        <dbReference type="Rhea" id="RHEA:53584"/>
        <dbReference type="ChEBI" id="CHEBI:15378"/>
        <dbReference type="ChEBI" id="CHEBI:57540"/>
        <dbReference type="ChEBI" id="CHEBI:57945"/>
        <dbReference type="ChEBI" id="CHEBI:133367"/>
        <dbReference type="ChEBI" id="CHEBI:137497"/>
    </reaction>
    <physiologicalReaction direction="left-to-right" evidence="16">
        <dbReference type="Rhea" id="RHEA:53585"/>
    </physiologicalReaction>
</comment>
<dbReference type="EMBL" id="BEZZ01000734">
    <property type="protein sequence ID" value="GCC35701.1"/>
    <property type="molecule type" value="Genomic_DNA"/>
</dbReference>
<comment type="catalytic activity">
    <reaction evidence="19">
        <text>prostaglandin E2 + NAD(+) = 15-oxoprostaglandin E2 + NADH + H(+)</text>
        <dbReference type="Rhea" id="RHEA:11876"/>
        <dbReference type="ChEBI" id="CHEBI:15378"/>
        <dbReference type="ChEBI" id="CHEBI:57400"/>
        <dbReference type="ChEBI" id="CHEBI:57540"/>
        <dbReference type="ChEBI" id="CHEBI:57945"/>
        <dbReference type="ChEBI" id="CHEBI:606564"/>
        <dbReference type="EC" id="1.1.1.141"/>
    </reaction>
    <physiologicalReaction direction="left-to-right" evidence="19">
        <dbReference type="Rhea" id="RHEA:11877"/>
    </physiologicalReaction>
</comment>
<comment type="catalytic activity">
    <reaction evidence="10">
        <text>prostaglandin E1 + NAD(+) = 15-oxoprostaglandin E1 + NADH + H(+)</text>
        <dbReference type="Rhea" id="RHEA:16477"/>
        <dbReference type="ChEBI" id="CHEBI:15378"/>
        <dbReference type="ChEBI" id="CHEBI:57397"/>
        <dbReference type="ChEBI" id="CHEBI:57401"/>
        <dbReference type="ChEBI" id="CHEBI:57540"/>
        <dbReference type="ChEBI" id="CHEBI:57945"/>
    </reaction>
    <physiologicalReaction direction="left-to-right" evidence="10">
        <dbReference type="Rhea" id="RHEA:16478"/>
    </physiologicalReaction>
</comment>
<evidence type="ECO:0000256" key="9">
    <source>
        <dbReference type="ARBA" id="ARBA00045705"/>
    </source>
</evidence>
<comment type="catalytic activity">
    <reaction evidence="21">
        <text>(15S)-hydroxy-(5Z,8Z,11Z,13E)-eicosatetraenoate + NAD(+) = 15-oxo-(5Z,8Z,11Z,13E)-eicosatetraenoate + NADH + H(+)</text>
        <dbReference type="Rhea" id="RHEA:23260"/>
        <dbReference type="ChEBI" id="CHEBI:15378"/>
        <dbReference type="ChEBI" id="CHEBI:57409"/>
        <dbReference type="ChEBI" id="CHEBI:57410"/>
        <dbReference type="ChEBI" id="CHEBI:57540"/>
        <dbReference type="ChEBI" id="CHEBI:57945"/>
        <dbReference type="EC" id="1.1.1.232"/>
    </reaction>
    <physiologicalReaction direction="left-to-right" evidence="21">
        <dbReference type="Rhea" id="RHEA:23261"/>
    </physiologicalReaction>
</comment>
<evidence type="ECO:0000256" key="14">
    <source>
        <dbReference type="ARBA" id="ARBA00048144"/>
    </source>
</evidence>
<evidence type="ECO:0000256" key="23">
    <source>
        <dbReference type="RuleBase" id="RU000363"/>
    </source>
</evidence>
<organism evidence="24 25">
    <name type="scientific">Chiloscyllium punctatum</name>
    <name type="common">Brownbanded bambooshark</name>
    <name type="synonym">Hemiscyllium punctatum</name>
    <dbReference type="NCBI Taxonomy" id="137246"/>
    <lineage>
        <taxon>Eukaryota</taxon>
        <taxon>Metazoa</taxon>
        <taxon>Chordata</taxon>
        <taxon>Craniata</taxon>
        <taxon>Vertebrata</taxon>
        <taxon>Chondrichthyes</taxon>
        <taxon>Elasmobranchii</taxon>
        <taxon>Galeomorphii</taxon>
        <taxon>Galeoidea</taxon>
        <taxon>Orectolobiformes</taxon>
        <taxon>Hemiscylliidae</taxon>
        <taxon>Chiloscyllium</taxon>
    </lineage>
</organism>
<comment type="catalytic activity">
    <reaction evidence="14">
        <text>(11R)-hydroxy-(5Z,8Z,12E,14Z)-eicosatetraenoate + NAD(+) = 11-oxo-(5Z,8Z,12E,14Z)-eicosatetraenoate + NADH + H(+)</text>
        <dbReference type="Rhea" id="RHEA:48640"/>
        <dbReference type="ChEBI" id="CHEBI:15378"/>
        <dbReference type="ChEBI" id="CHEBI:57540"/>
        <dbReference type="ChEBI" id="CHEBI:57945"/>
        <dbReference type="ChEBI" id="CHEBI:78836"/>
        <dbReference type="ChEBI" id="CHEBI:90697"/>
    </reaction>
    <physiologicalReaction direction="left-to-right" evidence="14">
        <dbReference type="Rhea" id="RHEA:48641"/>
    </physiologicalReaction>
</comment>
<dbReference type="SUPFAM" id="SSF51735">
    <property type="entry name" value="NAD(P)-binding Rossmann-fold domains"/>
    <property type="match status" value="1"/>
</dbReference>
<evidence type="ECO:0000256" key="21">
    <source>
        <dbReference type="ARBA" id="ARBA00049151"/>
    </source>
</evidence>
<dbReference type="PRINTS" id="PR00080">
    <property type="entry name" value="SDRFAMILY"/>
</dbReference>
<evidence type="ECO:0000256" key="6">
    <source>
        <dbReference type="ARBA" id="ARBA00040276"/>
    </source>
</evidence>
<dbReference type="CDD" id="cd05323">
    <property type="entry name" value="ADH_SDR_c_like"/>
    <property type="match status" value="1"/>
</dbReference>
<sequence length="262" mass="28103">MELQGKVALVTGAAQGIGKAIAEILLKNGAKVSLLDISVSRGEATKAAFGQIYGIENILFLPCDVTSENQLKDCFSKTLEKFQKLDIICNNAGIFDEQNWENCLSINLVSVIKGTYLGIQHMSKKTGGKGGVIVNIASIAGLCPFLHAQVYAASKFGVVGFTSSLAMTCLEEHGVQLQVLCPGVVETPLVTNIQSDSAPGMKEWLEKMVATYGILKTSQIAEGFLQLVMDQTRNGALLKALEIGKFEYEALPAIFPENPKST</sequence>
<evidence type="ECO:0000256" key="2">
    <source>
        <dbReference type="ARBA" id="ARBA00022501"/>
    </source>
</evidence>
<evidence type="ECO:0000256" key="15">
    <source>
        <dbReference type="ARBA" id="ARBA00048170"/>
    </source>
</evidence>
<comment type="catalytic activity">
    <reaction evidence="12">
        <text>14-hydroxy-(4Z,7Z,10Z,12E,16Z,19Z)-docosahexaenoate + NAD(+) = 14-oxo-(4Z,7Z,10Z,12E,16Z,19Z)-docosahexaenoate + NADH + H(+)</text>
        <dbReference type="Rhea" id="RHEA:48952"/>
        <dbReference type="ChEBI" id="CHEBI:15378"/>
        <dbReference type="ChEBI" id="CHEBI:57540"/>
        <dbReference type="ChEBI" id="CHEBI:57945"/>
        <dbReference type="ChEBI" id="CHEBI:90866"/>
        <dbReference type="ChEBI" id="CHEBI:90867"/>
    </reaction>
    <physiologicalReaction direction="left-to-right" evidence="12">
        <dbReference type="Rhea" id="RHEA:48953"/>
    </physiologicalReaction>
</comment>
<dbReference type="Proteomes" id="UP000287033">
    <property type="component" value="Unassembled WGS sequence"/>
</dbReference>
<evidence type="ECO:0000313" key="24">
    <source>
        <dbReference type="EMBL" id="GCC35701.1"/>
    </source>
</evidence>
<dbReference type="OMA" id="MKETSWP"/>
<comment type="catalytic activity">
    <reaction evidence="15">
        <text>resolvin D1 + NAD(+) = 17-oxoresolvin D1 + NADH + H(+)</text>
        <dbReference type="Rhea" id="RHEA:50128"/>
        <dbReference type="ChEBI" id="CHEBI:15378"/>
        <dbReference type="ChEBI" id="CHEBI:57540"/>
        <dbReference type="ChEBI" id="CHEBI:57945"/>
        <dbReference type="ChEBI" id="CHEBI:132079"/>
        <dbReference type="ChEBI" id="CHEBI:132081"/>
    </reaction>
    <physiologicalReaction direction="left-to-right" evidence="15">
        <dbReference type="Rhea" id="RHEA:50129"/>
    </physiologicalReaction>
</comment>
<dbReference type="EC" id="1.1.1.232" evidence="5"/>
<dbReference type="AlphaFoldDB" id="A0A401SZ69"/>
<dbReference type="InterPro" id="IPR002347">
    <property type="entry name" value="SDR_fam"/>
</dbReference>
<comment type="catalytic activity">
    <reaction evidence="11">
        <text>resolvin D1 + NAD(+) = 8-oxoresolvin D1 + NADH + H(+)</text>
        <dbReference type="Rhea" id="RHEA:50124"/>
        <dbReference type="ChEBI" id="CHEBI:15378"/>
        <dbReference type="ChEBI" id="CHEBI:57540"/>
        <dbReference type="ChEBI" id="CHEBI:57945"/>
        <dbReference type="ChEBI" id="CHEBI:132079"/>
        <dbReference type="ChEBI" id="CHEBI:132080"/>
    </reaction>
    <physiologicalReaction direction="left-to-right" evidence="11">
        <dbReference type="Rhea" id="RHEA:50125"/>
    </physiologicalReaction>
</comment>
<accession>A0A401SZ69</accession>
<comment type="catalytic activity">
    <reaction evidence="13">
        <text>15-oxo-(5S,6R)-dihydroxy-(7E,9E,11Z)-eicosatrienoate + NADH + H(+) = (5S,6R,15S)-trihydroxy-(7E,9E,11Z)-eicosatrienoate + NAD(+)</text>
        <dbReference type="Rhea" id="RHEA:41596"/>
        <dbReference type="ChEBI" id="CHEBI:15378"/>
        <dbReference type="ChEBI" id="CHEBI:57540"/>
        <dbReference type="ChEBI" id="CHEBI:57945"/>
        <dbReference type="ChEBI" id="CHEBI:78325"/>
        <dbReference type="ChEBI" id="CHEBI:78329"/>
    </reaction>
    <physiologicalReaction direction="left-to-right" evidence="13">
        <dbReference type="Rhea" id="RHEA:41597"/>
    </physiologicalReaction>
</comment>
<dbReference type="GO" id="GO:0005737">
    <property type="term" value="C:cytoplasm"/>
    <property type="evidence" value="ECO:0007669"/>
    <property type="project" value="TreeGrafter"/>
</dbReference>
<keyword evidence="2" id="KW-0443">Lipid metabolism</keyword>
<name>A0A401SZ69_CHIPU</name>
<dbReference type="Gene3D" id="3.40.50.720">
    <property type="entry name" value="NAD(P)-binding Rossmann-like Domain"/>
    <property type="match status" value="1"/>
</dbReference>
<evidence type="ECO:0000256" key="12">
    <source>
        <dbReference type="ARBA" id="ARBA00048008"/>
    </source>
</evidence>
<dbReference type="EC" id="1.1.1.141" evidence="4"/>
<evidence type="ECO:0000256" key="17">
    <source>
        <dbReference type="ARBA" id="ARBA00048535"/>
    </source>
</evidence>
<dbReference type="GO" id="GO:0047034">
    <property type="term" value="F:15-hydroxyicosatetraenoate dehydrogenase activity"/>
    <property type="evidence" value="ECO:0007669"/>
    <property type="project" value="UniProtKB-EC"/>
</dbReference>
<comment type="catalytic activity">
    <reaction evidence="20">
        <text>resolvin D2 + NAD(+) = 16-oxoresolvin D2 + NADH + H(+)</text>
        <dbReference type="Rhea" id="RHEA:53588"/>
        <dbReference type="ChEBI" id="CHEBI:15378"/>
        <dbReference type="ChEBI" id="CHEBI:57540"/>
        <dbReference type="ChEBI" id="CHEBI:57945"/>
        <dbReference type="ChEBI" id="CHEBI:133367"/>
        <dbReference type="ChEBI" id="CHEBI:137498"/>
    </reaction>
    <physiologicalReaction direction="left-to-right" evidence="20">
        <dbReference type="Rhea" id="RHEA:53589"/>
    </physiologicalReaction>
</comment>
<evidence type="ECO:0000256" key="16">
    <source>
        <dbReference type="ARBA" id="ARBA00048393"/>
    </source>
</evidence>
<dbReference type="OrthoDB" id="37659at2759"/>
<evidence type="ECO:0000256" key="8">
    <source>
        <dbReference type="ARBA" id="ARBA00042026"/>
    </source>
</evidence>
<dbReference type="FunFam" id="3.40.50.720:FF:000149">
    <property type="entry name" value="15-hydroxyprostaglandin dehydrogenase [NAD(+)]"/>
    <property type="match status" value="1"/>
</dbReference>
<evidence type="ECO:0000256" key="4">
    <source>
        <dbReference type="ARBA" id="ARBA00038968"/>
    </source>
</evidence>
<evidence type="ECO:0000256" key="10">
    <source>
        <dbReference type="ARBA" id="ARBA00047325"/>
    </source>
</evidence>
<dbReference type="PRINTS" id="PR00081">
    <property type="entry name" value="GDHRDH"/>
</dbReference>
<comment type="similarity">
    <text evidence="1 23">Belongs to the short-chain dehydrogenases/reductases (SDR) family.</text>
</comment>
<dbReference type="GO" id="GO:0016404">
    <property type="term" value="F:15-hydroxyprostaglandin dehydrogenase (NAD+) activity"/>
    <property type="evidence" value="ECO:0007669"/>
    <property type="project" value="UniProtKB-EC"/>
</dbReference>
<dbReference type="Pfam" id="PF00106">
    <property type="entry name" value="adh_short"/>
    <property type="match status" value="1"/>
</dbReference>
<comment type="catalytic activity">
    <reaction evidence="18">
        <text>prostaglandin A1 + NAD(+) = 15-oxo-prostaglandin A1 + NADH + H(+)</text>
        <dbReference type="Rhea" id="RHEA:41263"/>
        <dbReference type="ChEBI" id="CHEBI:15378"/>
        <dbReference type="ChEBI" id="CHEBI:57398"/>
        <dbReference type="ChEBI" id="CHEBI:57540"/>
        <dbReference type="ChEBI" id="CHEBI:57945"/>
        <dbReference type="ChEBI" id="CHEBI:85072"/>
    </reaction>
    <physiologicalReaction direction="left-to-right" evidence="18">
        <dbReference type="Rhea" id="RHEA:41264"/>
    </physiologicalReaction>
</comment>
<dbReference type="PANTHER" id="PTHR44229">
    <property type="entry name" value="15-HYDROXYPROSTAGLANDIN DEHYDROGENASE [NAD(+)]"/>
    <property type="match status" value="1"/>
</dbReference>
<evidence type="ECO:0000256" key="18">
    <source>
        <dbReference type="ARBA" id="ARBA00048611"/>
    </source>
</evidence>
<evidence type="ECO:0000256" key="7">
    <source>
        <dbReference type="ARBA" id="ARBA00041812"/>
    </source>
</evidence>
<evidence type="ECO:0000256" key="13">
    <source>
        <dbReference type="ARBA" id="ARBA00048140"/>
    </source>
</evidence>
<proteinExistence type="inferred from homology"/>
<dbReference type="GO" id="GO:0006693">
    <property type="term" value="P:prostaglandin metabolic process"/>
    <property type="evidence" value="ECO:0007669"/>
    <property type="project" value="UniProtKB-KW"/>
</dbReference>
<evidence type="ECO:0000256" key="1">
    <source>
        <dbReference type="ARBA" id="ARBA00006484"/>
    </source>
</evidence>
<evidence type="ECO:0000256" key="3">
    <source>
        <dbReference type="ARBA" id="ARBA00023002"/>
    </source>
</evidence>
<dbReference type="STRING" id="137246.A0A401SZ69"/>
<dbReference type="PANTHER" id="PTHR44229:SF4">
    <property type="entry name" value="15-HYDROXYPROSTAGLANDIN DEHYDROGENASE [NAD(+)]"/>
    <property type="match status" value="1"/>
</dbReference>
<comment type="function">
    <text evidence="9">Catalyzes the NAD-dependent dehydrogenation (oxidation) of a broad array of hydroxylated polyunsaturated fatty acids (mainly eicosanoids and docosanoids, including prostaglandins, lipoxins and resolvins), yielding their corresponding keto (oxo) metabolites. Decreases the levels of the pro-proliferative prostaglandins such as prostaglandin E2 (whose activity is increased in cancer because of an increase in the expression of cyclooxygenase 2) and generates oxo-fatty acid products that can profoundly influence cell function by abrogating pro-inflammatory cytokine expression. Converts resolvins E1, D1 and D2 to their oxo products, which represents a mode of resolvin inactivation. Resolvin E1 plays important roles during the resolution phase of acute inflammation, while resolvins D1 and D2 have a unique role in obesity-induced adipose inflammation.</text>
</comment>
<keyword evidence="2" id="KW-0644">Prostaglandin metabolism</keyword>
<evidence type="ECO:0000256" key="5">
    <source>
        <dbReference type="ARBA" id="ARBA00039060"/>
    </source>
</evidence>
<dbReference type="InterPro" id="IPR036291">
    <property type="entry name" value="NAD(P)-bd_dom_sf"/>
</dbReference>
<reference evidence="24 25" key="1">
    <citation type="journal article" date="2018" name="Nat. Ecol. Evol.">
        <title>Shark genomes provide insights into elasmobranch evolution and the origin of vertebrates.</title>
        <authorList>
            <person name="Hara Y"/>
            <person name="Yamaguchi K"/>
            <person name="Onimaru K"/>
            <person name="Kadota M"/>
            <person name="Koyanagi M"/>
            <person name="Keeley SD"/>
            <person name="Tatsumi K"/>
            <person name="Tanaka K"/>
            <person name="Motone F"/>
            <person name="Kageyama Y"/>
            <person name="Nozu R"/>
            <person name="Adachi N"/>
            <person name="Nishimura O"/>
            <person name="Nakagawa R"/>
            <person name="Tanegashima C"/>
            <person name="Kiyatake I"/>
            <person name="Matsumoto R"/>
            <person name="Murakumo K"/>
            <person name="Nishida K"/>
            <person name="Terakita A"/>
            <person name="Kuratani S"/>
            <person name="Sato K"/>
            <person name="Hyodo S Kuraku.S."/>
        </authorList>
    </citation>
    <scope>NUCLEOTIDE SEQUENCE [LARGE SCALE GENOMIC DNA]</scope>
</reference>
<comment type="caution">
    <text evidence="24">The sequence shown here is derived from an EMBL/GenBank/DDBJ whole genome shotgun (WGS) entry which is preliminary data.</text>
</comment>
<protein>
    <recommendedName>
        <fullName evidence="6">15-hydroxyprostaglandin dehydrogenase [NAD(+)]</fullName>
        <ecNumber evidence="4">1.1.1.141</ecNumber>
        <ecNumber evidence="5">1.1.1.232</ecNumber>
    </recommendedName>
    <alternativeName>
        <fullName evidence="8">Eicosanoid/docosanoid dehydrogenase [NAD(+)]</fullName>
    </alternativeName>
    <alternativeName>
        <fullName evidence="7">Prostaglandin dehydrogenase 1</fullName>
    </alternativeName>
</protein>
<evidence type="ECO:0000256" key="11">
    <source>
        <dbReference type="ARBA" id="ARBA00047672"/>
    </source>
</evidence>
<evidence type="ECO:0000256" key="19">
    <source>
        <dbReference type="ARBA" id="ARBA00048739"/>
    </source>
</evidence>
<keyword evidence="2" id="KW-0276">Fatty acid metabolism</keyword>